<comment type="caution">
    <text evidence="1">The sequence shown here is derived from an EMBL/GenBank/DDBJ whole genome shotgun (WGS) entry which is preliminary data.</text>
</comment>
<organism evidence="1 2">
    <name type="scientific">Cellulomonas fengjieae</name>
    <dbReference type="NCBI Taxonomy" id="2819978"/>
    <lineage>
        <taxon>Bacteria</taxon>
        <taxon>Bacillati</taxon>
        <taxon>Actinomycetota</taxon>
        <taxon>Actinomycetes</taxon>
        <taxon>Micrococcales</taxon>
        <taxon>Cellulomonadaceae</taxon>
        <taxon>Cellulomonas</taxon>
    </lineage>
</organism>
<dbReference type="RefSeq" id="WP_208289652.1">
    <property type="nucleotide sequence ID" value="NZ_CP074404.1"/>
</dbReference>
<accession>A0ABS3SHP2</accession>
<name>A0ABS3SHP2_9CELL</name>
<protein>
    <submittedName>
        <fullName evidence="1">Uncharacterized protein</fullName>
    </submittedName>
</protein>
<evidence type="ECO:0000313" key="2">
    <source>
        <dbReference type="Proteomes" id="UP000678317"/>
    </source>
</evidence>
<reference evidence="1 2" key="1">
    <citation type="submission" date="2021-03" db="EMBL/GenBank/DDBJ databases">
        <title>novel species in genus Cellulomonas.</title>
        <authorList>
            <person name="Zhang G."/>
        </authorList>
    </citation>
    <scope>NUCLEOTIDE SEQUENCE [LARGE SCALE GENOMIC DNA]</scope>
    <source>
        <strain evidence="2">zg-ZUI188</strain>
    </source>
</reference>
<gene>
    <name evidence="1" type="ORF">J4035_11030</name>
</gene>
<dbReference type="Proteomes" id="UP000678317">
    <property type="component" value="Unassembled WGS sequence"/>
</dbReference>
<sequence>MTDLSYPPATVTRREFFVPPGSTGAHALEKWEAFKEGGGFFPTTERKIQRLVYSNWRGETTSEVGYLENDDIAEWLTTAIYEPDGDYPFMVCIIRIASGTVVQRNPPILISRGDIHEVIDFLDQTPAATLDDTDSA</sequence>
<proteinExistence type="predicted"/>
<dbReference type="EMBL" id="JAGFBM010000005">
    <property type="protein sequence ID" value="MBO3085172.1"/>
    <property type="molecule type" value="Genomic_DNA"/>
</dbReference>
<evidence type="ECO:0000313" key="1">
    <source>
        <dbReference type="EMBL" id="MBO3085172.1"/>
    </source>
</evidence>
<keyword evidence="2" id="KW-1185">Reference proteome</keyword>